<gene>
    <name evidence="7" type="primary">murD</name>
</gene>
<dbReference type="SUPFAM" id="SSF53244">
    <property type="entry name" value="MurD-like peptide ligases, peptide-binding domain"/>
    <property type="match status" value="1"/>
</dbReference>
<keyword evidence="7 8" id="KW-0132">Cell division</keyword>
<dbReference type="PANTHER" id="PTHR43692">
    <property type="entry name" value="UDP-N-ACETYLMURAMOYLALANINE--D-GLUTAMATE LIGASE"/>
    <property type="match status" value="1"/>
</dbReference>
<dbReference type="Pfam" id="PF08245">
    <property type="entry name" value="Mur_ligase_M"/>
    <property type="match status" value="1"/>
</dbReference>
<comment type="function">
    <text evidence="7 8">Cell wall formation. Catalyzes the addition of glutamate to the nucleotide precursor UDP-N-acetylmuramoyl-L-alanine (UMA).</text>
</comment>
<dbReference type="GO" id="GO:0008360">
    <property type="term" value="P:regulation of cell shape"/>
    <property type="evidence" value="ECO:0007669"/>
    <property type="project" value="UniProtKB-KW"/>
</dbReference>
<sequence length="403" mass="44190">MKIAILGFGIEGKGTLRFVRNKYPKAEITILDQKKDRNYLKNLDGFDIIFRTPGIPFNTKEIQRAARRGVNVTSATDVFLTGARGTVIGVTGTKGKSTATTLIYEILKRAGRDVYIAGNIGKSTLDLLPKLRKNSIAVLELSSFQLQGVKKSPDVAVILDIFPDHMDHHKSFAEYVNAKSGIVRFQDSNDFVFYVPTNKISTALAKMSAGQKTSVSLGDFPMNLKILGQHNKQNAAVAAAVASRFGVSPLISLEVINKFTGLPYRLRLTRNLGGVSFYNDSASTNPQTTVAALRSFPGKSKILIAGGKDKNLNFKILRTAVNEEDVKAIVLFGECKSKMRKALGSTTLIHSSSNLENAVKTAFRKARPSDIVIFSPGAASFDMFENYRERGDEFDRIVKKLKG</sequence>
<accession>A0A0H4T6Q0</accession>
<dbReference type="EMBL" id="KT007000">
    <property type="protein sequence ID" value="AKQ02375.1"/>
    <property type="molecule type" value="Genomic_DNA"/>
</dbReference>
<dbReference type="EC" id="6.3.2.9" evidence="7 8"/>
<name>A0A0H4T6Q0_9BACT</name>
<evidence type="ECO:0000256" key="6">
    <source>
        <dbReference type="ARBA" id="ARBA00022840"/>
    </source>
</evidence>
<dbReference type="InterPro" id="IPR005762">
    <property type="entry name" value="MurD"/>
</dbReference>
<dbReference type="GO" id="GO:0008764">
    <property type="term" value="F:UDP-N-acetylmuramoylalanine-D-glutamate ligase activity"/>
    <property type="evidence" value="ECO:0007669"/>
    <property type="project" value="UniProtKB-UniRule"/>
</dbReference>
<feature type="binding site" evidence="7">
    <location>
        <begin position="92"/>
        <end position="98"/>
    </location>
    <ligand>
        <name>ATP</name>
        <dbReference type="ChEBI" id="CHEBI:30616"/>
    </ligand>
</feature>
<dbReference type="GO" id="GO:0005524">
    <property type="term" value="F:ATP binding"/>
    <property type="evidence" value="ECO:0007669"/>
    <property type="project" value="UniProtKB-UniRule"/>
</dbReference>
<evidence type="ECO:0000256" key="8">
    <source>
        <dbReference type="RuleBase" id="RU003664"/>
    </source>
</evidence>
<comment type="catalytic activity">
    <reaction evidence="7 8">
        <text>UDP-N-acetyl-alpha-D-muramoyl-L-alanine + D-glutamate + ATP = UDP-N-acetyl-alpha-D-muramoyl-L-alanyl-D-glutamate + ADP + phosphate + H(+)</text>
        <dbReference type="Rhea" id="RHEA:16429"/>
        <dbReference type="ChEBI" id="CHEBI:15378"/>
        <dbReference type="ChEBI" id="CHEBI:29986"/>
        <dbReference type="ChEBI" id="CHEBI:30616"/>
        <dbReference type="ChEBI" id="CHEBI:43474"/>
        <dbReference type="ChEBI" id="CHEBI:83898"/>
        <dbReference type="ChEBI" id="CHEBI:83900"/>
        <dbReference type="ChEBI" id="CHEBI:456216"/>
        <dbReference type="EC" id="6.3.2.9"/>
    </reaction>
</comment>
<dbReference type="NCBIfam" id="TIGR01087">
    <property type="entry name" value="murD"/>
    <property type="match status" value="1"/>
</dbReference>
<evidence type="ECO:0000256" key="4">
    <source>
        <dbReference type="ARBA" id="ARBA00022598"/>
    </source>
</evidence>
<dbReference type="GO" id="GO:0005737">
    <property type="term" value="C:cytoplasm"/>
    <property type="evidence" value="ECO:0007669"/>
    <property type="project" value="UniProtKB-SubCell"/>
</dbReference>
<keyword evidence="5 7" id="KW-0547">Nucleotide-binding</keyword>
<dbReference type="InterPro" id="IPR036615">
    <property type="entry name" value="Mur_ligase_C_dom_sf"/>
</dbReference>
<dbReference type="Pfam" id="PF02875">
    <property type="entry name" value="Mur_ligase_C"/>
    <property type="match status" value="1"/>
</dbReference>
<protein>
    <recommendedName>
        <fullName evidence="7 8">UDP-N-acetylmuramoylalanine--D-glutamate ligase</fullName>
        <ecNumber evidence="7 8">6.3.2.9</ecNumber>
    </recommendedName>
    <alternativeName>
        <fullName evidence="7">D-glutamic acid-adding enzyme</fullName>
    </alternativeName>
    <alternativeName>
        <fullName evidence="7">UDP-N-acetylmuramoyl-L-alanyl-D-glutamate synthetase</fullName>
    </alternativeName>
</protein>
<dbReference type="GO" id="GO:0009252">
    <property type="term" value="P:peptidoglycan biosynthetic process"/>
    <property type="evidence" value="ECO:0007669"/>
    <property type="project" value="UniProtKB-UniRule"/>
</dbReference>
<organism evidence="11">
    <name type="scientific">uncultured Parcubacteria bacterium Rifle_16ft_4_minimus_37647</name>
    <dbReference type="NCBI Taxonomy" id="1665140"/>
    <lineage>
        <taxon>Bacteria</taxon>
        <taxon>Candidatus Parcubacteria</taxon>
        <taxon>environmental samples</taxon>
    </lineage>
</organism>
<comment type="pathway">
    <text evidence="2 7 8">Cell wall biogenesis; peptidoglycan biosynthesis.</text>
</comment>
<evidence type="ECO:0000256" key="7">
    <source>
        <dbReference type="HAMAP-Rule" id="MF_00639"/>
    </source>
</evidence>
<evidence type="ECO:0000256" key="2">
    <source>
        <dbReference type="ARBA" id="ARBA00004752"/>
    </source>
</evidence>
<evidence type="ECO:0000313" key="11">
    <source>
        <dbReference type="EMBL" id="AKQ02375.1"/>
    </source>
</evidence>
<dbReference type="HAMAP" id="MF_00639">
    <property type="entry name" value="MurD"/>
    <property type="match status" value="1"/>
</dbReference>
<evidence type="ECO:0000256" key="5">
    <source>
        <dbReference type="ARBA" id="ARBA00022741"/>
    </source>
</evidence>
<proteinExistence type="inferred from homology"/>
<keyword evidence="7 8" id="KW-0131">Cell cycle</keyword>
<keyword evidence="4 7" id="KW-0436">Ligase</keyword>
<feature type="domain" description="Mur ligase central" evidence="10">
    <location>
        <begin position="90"/>
        <end position="214"/>
    </location>
</feature>
<evidence type="ECO:0000259" key="10">
    <source>
        <dbReference type="Pfam" id="PF08245"/>
    </source>
</evidence>
<dbReference type="PANTHER" id="PTHR43692:SF1">
    <property type="entry name" value="UDP-N-ACETYLMURAMOYLALANINE--D-GLUTAMATE LIGASE"/>
    <property type="match status" value="1"/>
</dbReference>
<dbReference type="Gene3D" id="3.40.1190.10">
    <property type="entry name" value="Mur-like, catalytic domain"/>
    <property type="match status" value="1"/>
</dbReference>
<dbReference type="GO" id="GO:0071555">
    <property type="term" value="P:cell wall organization"/>
    <property type="evidence" value="ECO:0007669"/>
    <property type="project" value="UniProtKB-KW"/>
</dbReference>
<dbReference type="Gene3D" id="3.90.190.20">
    <property type="entry name" value="Mur ligase, C-terminal domain"/>
    <property type="match status" value="1"/>
</dbReference>
<dbReference type="InterPro" id="IPR036565">
    <property type="entry name" value="Mur-like_cat_sf"/>
</dbReference>
<dbReference type="SUPFAM" id="SSF53623">
    <property type="entry name" value="MurD-like peptide ligases, catalytic domain"/>
    <property type="match status" value="1"/>
</dbReference>
<keyword evidence="7 8" id="KW-0133">Cell shape</keyword>
<evidence type="ECO:0000256" key="1">
    <source>
        <dbReference type="ARBA" id="ARBA00004496"/>
    </source>
</evidence>
<keyword evidence="6 7" id="KW-0067">ATP-binding</keyword>
<comment type="similarity">
    <text evidence="7">Belongs to the MurCDEF family.</text>
</comment>
<comment type="subcellular location">
    <subcellularLocation>
        <location evidence="1 7 8">Cytoplasm</location>
    </subcellularLocation>
</comment>
<reference evidence="11" key="1">
    <citation type="journal article" date="2015" name="ISME J.">
        <title>Aquifer environment selects for microbial species cohorts in sediment and groundwater.</title>
        <authorList>
            <person name="Hug L.A."/>
            <person name="Thomas B.C."/>
            <person name="Brown C.T."/>
            <person name="Frischkorn K.R."/>
            <person name="Williams K.H."/>
            <person name="Tringe S.G."/>
            <person name="Banfield J.F."/>
        </authorList>
    </citation>
    <scope>NUCLEOTIDE SEQUENCE</scope>
</reference>
<evidence type="ECO:0000256" key="3">
    <source>
        <dbReference type="ARBA" id="ARBA00022490"/>
    </source>
</evidence>
<evidence type="ECO:0000259" key="9">
    <source>
        <dbReference type="Pfam" id="PF02875"/>
    </source>
</evidence>
<keyword evidence="7 8" id="KW-0573">Peptidoglycan synthesis</keyword>
<dbReference type="InterPro" id="IPR004101">
    <property type="entry name" value="Mur_ligase_C"/>
</dbReference>
<dbReference type="InterPro" id="IPR013221">
    <property type="entry name" value="Mur_ligase_cen"/>
</dbReference>
<dbReference type="UniPathway" id="UPA00219"/>
<feature type="domain" description="Mur ligase C-terminal" evidence="9">
    <location>
        <begin position="265"/>
        <end position="376"/>
    </location>
</feature>
<keyword evidence="3 7" id="KW-0963">Cytoplasm</keyword>
<dbReference type="GO" id="GO:0051301">
    <property type="term" value="P:cell division"/>
    <property type="evidence" value="ECO:0007669"/>
    <property type="project" value="UniProtKB-KW"/>
</dbReference>
<keyword evidence="7 8" id="KW-0961">Cell wall biogenesis/degradation</keyword>
<dbReference type="AlphaFoldDB" id="A0A0H4T6Q0"/>